<sequence>MQDKLGFSIDSWSAWAPGLESPEAWRDWYSDRQELPRAEGIPDVRDLPAGMRRRLSLLGKMALRVALDAGQADTTRIVFSSRYGNVLQMLQLLQTMAVDEPISPTGFGMSVHNSLVGMLSIITKNVRSQTAIAAGSESFCMGLVEALGLLAENPHEPVMLIHCDDVLPEFYTPFQDHSVRQCALALVITSQNPAQNHLTLNFAGGRAAAGQDDPIASFLKFMIGGLDDWSWTGAQGKWSCHNHV</sequence>
<dbReference type="RefSeq" id="WP_251936547.1">
    <property type="nucleotide sequence ID" value="NZ_CP098747.1"/>
</dbReference>
<dbReference type="EMBL" id="CP098747">
    <property type="protein sequence ID" value="USG62611.1"/>
    <property type="molecule type" value="Genomic_DNA"/>
</dbReference>
<evidence type="ECO:0000313" key="3">
    <source>
        <dbReference type="Proteomes" id="UP001056291"/>
    </source>
</evidence>
<evidence type="ECO:0000259" key="1">
    <source>
        <dbReference type="Pfam" id="PF13723"/>
    </source>
</evidence>
<protein>
    <submittedName>
        <fullName evidence="2">Beta-ketoacyl synthase chain length factor</fullName>
    </submittedName>
</protein>
<evidence type="ECO:0000313" key="2">
    <source>
        <dbReference type="EMBL" id="USG62611.1"/>
    </source>
</evidence>
<organism evidence="2 3">
    <name type="scientific">Sneathiella marina</name>
    <dbReference type="NCBI Taxonomy" id="2950108"/>
    <lineage>
        <taxon>Bacteria</taxon>
        <taxon>Pseudomonadati</taxon>
        <taxon>Pseudomonadota</taxon>
        <taxon>Alphaproteobacteria</taxon>
        <taxon>Sneathiellales</taxon>
        <taxon>Sneathiellaceae</taxon>
        <taxon>Sneathiella</taxon>
    </lineage>
</organism>
<feature type="domain" description="Beta-ketoacyl synthase-like N-terminal" evidence="1">
    <location>
        <begin position="25"/>
        <end position="238"/>
    </location>
</feature>
<name>A0ABY4W6Z3_9PROT</name>
<reference evidence="2" key="1">
    <citation type="submission" date="2022-06" db="EMBL/GenBank/DDBJ databases">
        <title>Sneathiella actinostolidae sp. nov., isolated from a sea anemonein the Western Pacific Ocean.</title>
        <authorList>
            <person name="Wei M.J."/>
        </authorList>
    </citation>
    <scope>NUCLEOTIDE SEQUENCE</scope>
    <source>
        <strain evidence="2">PHK-P5</strain>
    </source>
</reference>
<dbReference type="Proteomes" id="UP001056291">
    <property type="component" value="Chromosome"/>
</dbReference>
<gene>
    <name evidence="2" type="ORF">NBZ79_06430</name>
</gene>
<dbReference type="InterPro" id="IPR014030">
    <property type="entry name" value="Ketoacyl_synth_N"/>
</dbReference>
<proteinExistence type="predicted"/>
<accession>A0ABY4W6Z3</accession>
<dbReference type="Pfam" id="PF13723">
    <property type="entry name" value="Ketoacyl-synt_2"/>
    <property type="match status" value="1"/>
</dbReference>
<keyword evidence="3" id="KW-1185">Reference proteome</keyword>